<dbReference type="CDD" id="cd02152">
    <property type="entry name" value="OAT"/>
    <property type="match status" value="1"/>
</dbReference>
<comment type="catalytic activity">
    <reaction evidence="8">
        <text>L-glutamate + acetyl-CoA = N-acetyl-L-glutamate + CoA + H(+)</text>
        <dbReference type="Rhea" id="RHEA:24292"/>
        <dbReference type="ChEBI" id="CHEBI:15378"/>
        <dbReference type="ChEBI" id="CHEBI:29985"/>
        <dbReference type="ChEBI" id="CHEBI:44337"/>
        <dbReference type="ChEBI" id="CHEBI:57287"/>
        <dbReference type="ChEBI" id="CHEBI:57288"/>
        <dbReference type="EC" id="2.3.1.1"/>
    </reaction>
</comment>
<dbReference type="Pfam" id="PF01960">
    <property type="entry name" value="ArgJ"/>
    <property type="match status" value="1"/>
</dbReference>
<feature type="binding site" evidence="8">
    <location>
        <position position="177"/>
    </location>
    <ligand>
        <name>substrate</name>
    </ligand>
</feature>
<feature type="binding site" evidence="8">
    <location>
        <position position="166"/>
    </location>
    <ligand>
        <name>substrate</name>
    </ligand>
</feature>
<comment type="subcellular location">
    <subcellularLocation>
        <location evidence="1 8">Cytoplasm</location>
    </subcellularLocation>
</comment>
<evidence type="ECO:0000256" key="4">
    <source>
        <dbReference type="ARBA" id="ARBA00022490"/>
    </source>
</evidence>
<dbReference type="FunFam" id="3.10.20.340:FF:000003">
    <property type="entry name" value="Arginine biosynthesis bifunctional protein ArgJ"/>
    <property type="match status" value="1"/>
</dbReference>
<dbReference type="InterPro" id="IPR016117">
    <property type="entry name" value="ArgJ-like_dom_sf"/>
</dbReference>
<dbReference type="GO" id="GO:0006592">
    <property type="term" value="P:ornithine biosynthetic process"/>
    <property type="evidence" value="ECO:0007669"/>
    <property type="project" value="TreeGrafter"/>
</dbReference>
<evidence type="ECO:0000256" key="5">
    <source>
        <dbReference type="ARBA" id="ARBA00022679"/>
    </source>
</evidence>
<dbReference type="EC" id="2.3.1.1" evidence="8"/>
<keyword evidence="8" id="KW-0511">Multifunctional enzyme</keyword>
<feature type="chain" id="PRO_5031636063" description="Arginine biosynthesis bifunctional protein ArgJ alpha chain" evidence="8">
    <location>
        <begin position="1"/>
        <end position="176"/>
    </location>
</feature>
<keyword evidence="6 8" id="KW-0068">Autocatalytic cleavage</keyword>
<keyword evidence="4 8" id="KW-0963">Cytoplasm</keyword>
<keyword evidence="7 8" id="KW-0012">Acyltransferase</keyword>
<dbReference type="EMBL" id="JACHJF010000003">
    <property type="protein sequence ID" value="MBB5118075.1"/>
    <property type="molecule type" value="Genomic_DNA"/>
</dbReference>
<name>A0A7W8B781_STREU</name>
<feature type="binding site" evidence="8">
    <location>
        <position position="381"/>
    </location>
    <ligand>
        <name>substrate</name>
    </ligand>
</feature>
<dbReference type="NCBIfam" id="TIGR00120">
    <property type="entry name" value="ArgJ"/>
    <property type="match status" value="1"/>
</dbReference>
<accession>A0A7W8B781</accession>
<feature type="binding site" evidence="8">
    <location>
        <position position="376"/>
    </location>
    <ligand>
        <name>substrate</name>
    </ligand>
</feature>
<reference evidence="9 10" key="1">
    <citation type="submission" date="2020-08" db="EMBL/GenBank/DDBJ databases">
        <title>Genomic Encyclopedia of Type Strains, Phase III (KMG-III): the genomes of soil and plant-associated and newly described type strains.</title>
        <authorList>
            <person name="Whitman W."/>
        </authorList>
    </citation>
    <scope>NUCLEOTIDE SEQUENCE [LARGE SCALE GENOMIC DNA]</scope>
    <source>
        <strain evidence="9 10">CECT 3259</strain>
    </source>
</reference>
<keyword evidence="8" id="KW-0055">Arginine biosynthesis</keyword>
<dbReference type="InterPro" id="IPR002813">
    <property type="entry name" value="Arg_biosynth_ArgJ"/>
</dbReference>
<dbReference type="UniPathway" id="UPA00068">
    <property type="reaction ID" value="UER00106"/>
</dbReference>
<comment type="subunit">
    <text evidence="3 8">Heterotetramer of two alpha and two beta chains.</text>
</comment>
<dbReference type="EC" id="2.3.1.35" evidence="8"/>
<dbReference type="HAMAP" id="MF_01106">
    <property type="entry name" value="ArgJ"/>
    <property type="match status" value="1"/>
</dbReference>
<dbReference type="PANTHER" id="PTHR23100:SF0">
    <property type="entry name" value="ARGININE BIOSYNTHESIS BIFUNCTIONAL PROTEIN ARGJ, MITOCHONDRIAL"/>
    <property type="match status" value="1"/>
</dbReference>
<evidence type="ECO:0000256" key="7">
    <source>
        <dbReference type="ARBA" id="ARBA00023315"/>
    </source>
</evidence>
<comment type="similarity">
    <text evidence="2 8">Belongs to the ArgJ family.</text>
</comment>
<evidence type="ECO:0000256" key="1">
    <source>
        <dbReference type="ARBA" id="ARBA00004496"/>
    </source>
</evidence>
<comment type="function">
    <text evidence="8">Catalyzes two activities which are involved in the cyclic version of arginine biosynthesis: the synthesis of N-acetylglutamate from glutamate and acetyl-CoA as the acetyl donor, and of ornithine by transacetylation between N(2)-acetylornithine and glutamate.</text>
</comment>
<dbReference type="AlphaFoldDB" id="A0A7W8B781"/>
<feature type="site" description="Involved in the stabilization of negative charge on the oxyanion by the formation of the oxyanion hole" evidence="8">
    <location>
        <position position="107"/>
    </location>
</feature>
<feature type="chain" id="PRO_5031636064" description="Arginine biosynthesis bifunctional protein ArgJ beta chain" evidence="8">
    <location>
        <begin position="177"/>
        <end position="381"/>
    </location>
</feature>
<dbReference type="PANTHER" id="PTHR23100">
    <property type="entry name" value="ARGININE BIOSYNTHESIS BIFUNCTIONAL PROTEIN ARGJ"/>
    <property type="match status" value="1"/>
</dbReference>
<evidence type="ECO:0000256" key="6">
    <source>
        <dbReference type="ARBA" id="ARBA00022813"/>
    </source>
</evidence>
<evidence type="ECO:0000256" key="2">
    <source>
        <dbReference type="ARBA" id="ARBA00006774"/>
    </source>
</evidence>
<proteinExistence type="inferred from homology"/>
<evidence type="ECO:0000313" key="10">
    <source>
        <dbReference type="Proteomes" id="UP000528608"/>
    </source>
</evidence>
<dbReference type="InterPro" id="IPR042195">
    <property type="entry name" value="ArgJ_beta_C"/>
</dbReference>
<dbReference type="Proteomes" id="UP000528608">
    <property type="component" value="Unassembled WGS sequence"/>
</dbReference>
<feature type="site" description="Involved in the stabilization of negative charge on the oxyanion by the formation of the oxyanion hole" evidence="8">
    <location>
        <position position="108"/>
    </location>
</feature>
<keyword evidence="8" id="KW-0028">Amino-acid biosynthesis</keyword>
<organism evidence="9 10">
    <name type="scientific">Streptomyces eurocidicus</name>
    <name type="common">Streptoverticillium eurocidicus</name>
    <dbReference type="NCBI Taxonomy" id="66423"/>
    <lineage>
        <taxon>Bacteria</taxon>
        <taxon>Bacillati</taxon>
        <taxon>Actinomycetota</taxon>
        <taxon>Actinomycetes</taxon>
        <taxon>Kitasatosporales</taxon>
        <taxon>Streptomycetaceae</taxon>
        <taxon>Streptomyces</taxon>
    </lineage>
</organism>
<dbReference type="Gene3D" id="3.60.70.12">
    <property type="entry name" value="L-amino peptidase D-ALA esterase/amidase"/>
    <property type="match status" value="1"/>
</dbReference>
<keyword evidence="5 8" id="KW-0808">Transferase</keyword>
<gene>
    <name evidence="8" type="primary">argJ</name>
    <name evidence="9" type="ORF">FHS36_001496</name>
</gene>
<sequence>MTAAKGFTAAGIAAGIKESGNPDLALVVNEGPRRSAAGVFTANRVKAAPVLWSEQVVKGGAVSAVVLNSGGANACTGPRGFQDTHATAEKAAEVLGHSAGEIAVASTGLIGVYLPMDRLLPGIEKAAAGLSPHGGEKAAIAIKTTDTVHKTAVAEGDGWVVGGMAKGAGMLAPGLATMLVVLTTDADVDAPALDRALRAATRTTFDRVDSDGCMSTNDTVLLLASGASGVEPAAGAFAEAVRGVCDDLARQLIGDAEGASKDIRIEVVNAATEDDAVEVGRSLARNNLLKCAIHGEDPNWGRVLSAIGTTSAVFDPDRLNVAINDVWVCRDGSIGDDRELVDMRYREVRITADLAAGSESAVIWANDLTADYVHENSAYSS</sequence>
<comment type="caution">
    <text evidence="9">The sequence shown here is derived from an EMBL/GenBank/DDBJ whole genome shotgun (WGS) entry which is preliminary data.</text>
</comment>
<dbReference type="GO" id="GO:0004042">
    <property type="term" value="F:L-glutamate N-acetyltransferase activity"/>
    <property type="evidence" value="ECO:0007669"/>
    <property type="project" value="UniProtKB-UniRule"/>
</dbReference>
<dbReference type="NCBIfam" id="NF003802">
    <property type="entry name" value="PRK05388.1"/>
    <property type="match status" value="1"/>
</dbReference>
<evidence type="ECO:0000256" key="3">
    <source>
        <dbReference type="ARBA" id="ARBA00011475"/>
    </source>
</evidence>
<dbReference type="GO" id="GO:0004358">
    <property type="term" value="F:L-glutamate N-acetyltransferase activity, acting on acetyl-L-ornithine as donor"/>
    <property type="evidence" value="ECO:0007669"/>
    <property type="project" value="UniProtKB-UniRule"/>
</dbReference>
<evidence type="ECO:0000313" key="9">
    <source>
        <dbReference type="EMBL" id="MBB5118075.1"/>
    </source>
</evidence>
<feature type="binding site" evidence="8">
    <location>
        <position position="144"/>
    </location>
    <ligand>
        <name>substrate</name>
    </ligand>
</feature>
<feature type="active site" description="Nucleophile" evidence="8">
    <location>
        <position position="177"/>
    </location>
</feature>
<dbReference type="GO" id="GO:0006526">
    <property type="term" value="P:L-arginine biosynthetic process"/>
    <property type="evidence" value="ECO:0007669"/>
    <property type="project" value="UniProtKB-UniRule"/>
</dbReference>
<feature type="binding site" evidence="8">
    <location>
        <position position="257"/>
    </location>
    <ligand>
        <name>substrate</name>
    </ligand>
</feature>
<dbReference type="SUPFAM" id="SSF56266">
    <property type="entry name" value="DmpA/ArgJ-like"/>
    <property type="match status" value="1"/>
</dbReference>
<protein>
    <recommendedName>
        <fullName evidence="8">Arginine biosynthesis bifunctional protein ArgJ</fullName>
    </recommendedName>
    <domain>
        <recommendedName>
            <fullName evidence="8">Glutamate N-acetyltransferase</fullName>
            <ecNumber evidence="8">2.3.1.35</ecNumber>
        </recommendedName>
        <alternativeName>
            <fullName evidence="8">Ornithine acetyltransferase</fullName>
            <shortName evidence="8">OATase</shortName>
        </alternativeName>
        <alternativeName>
            <fullName evidence="8">Ornithine transacetylase</fullName>
        </alternativeName>
    </domain>
    <domain>
        <recommendedName>
            <fullName evidence="8">Amino-acid acetyltransferase</fullName>
            <ecNumber evidence="8">2.3.1.1</ecNumber>
        </recommendedName>
        <alternativeName>
            <fullName evidence="8">N-acetylglutamate synthase</fullName>
            <shortName evidence="8">AGSase</shortName>
        </alternativeName>
    </domain>
    <component>
        <recommendedName>
            <fullName evidence="8">Arginine biosynthesis bifunctional protein ArgJ alpha chain</fullName>
        </recommendedName>
    </component>
    <component>
        <recommendedName>
            <fullName evidence="8">Arginine biosynthesis bifunctional protein ArgJ beta chain</fullName>
        </recommendedName>
    </component>
</protein>
<dbReference type="Gene3D" id="3.10.20.340">
    <property type="entry name" value="ArgJ beta chain, C-terminal domain"/>
    <property type="match status" value="1"/>
</dbReference>
<dbReference type="GO" id="GO:0005737">
    <property type="term" value="C:cytoplasm"/>
    <property type="evidence" value="ECO:0007669"/>
    <property type="project" value="UniProtKB-SubCell"/>
</dbReference>
<comment type="pathway">
    <text evidence="8">Amino-acid biosynthesis; L-arginine biosynthesis; N(2)-acetyl-L-ornithine from L-glutamate: step 1/4.</text>
</comment>
<evidence type="ECO:0000256" key="8">
    <source>
        <dbReference type="HAMAP-Rule" id="MF_01106"/>
    </source>
</evidence>
<feature type="site" description="Cleavage; by autolysis" evidence="8">
    <location>
        <begin position="176"/>
        <end position="177"/>
    </location>
</feature>
<comment type="pathway">
    <text evidence="8">Amino-acid biosynthesis; L-arginine biosynthesis; L-ornithine and N-acetyl-L-glutamate from L-glutamate and N(2)-acetyl-L-ornithine (cyclic): step 1/1.</text>
</comment>
<comment type="catalytic activity">
    <reaction evidence="8">
        <text>N(2)-acetyl-L-ornithine + L-glutamate = N-acetyl-L-glutamate + L-ornithine</text>
        <dbReference type="Rhea" id="RHEA:15349"/>
        <dbReference type="ChEBI" id="CHEBI:29985"/>
        <dbReference type="ChEBI" id="CHEBI:44337"/>
        <dbReference type="ChEBI" id="CHEBI:46911"/>
        <dbReference type="ChEBI" id="CHEBI:57805"/>
        <dbReference type="EC" id="2.3.1.35"/>
    </reaction>
</comment>